<organism evidence="6 7">
    <name type="scientific">Candidatus Corynebacterium avicola</name>
    <dbReference type="NCBI Taxonomy" id="2838527"/>
    <lineage>
        <taxon>Bacteria</taxon>
        <taxon>Bacillati</taxon>
        <taxon>Actinomycetota</taxon>
        <taxon>Actinomycetes</taxon>
        <taxon>Mycobacteriales</taxon>
        <taxon>Corynebacteriaceae</taxon>
        <taxon>Corynebacterium</taxon>
    </lineage>
</organism>
<gene>
    <name evidence="6" type="ORF">H9870_12400</name>
</gene>
<comment type="subcellular location">
    <subcellularLocation>
        <location evidence="1">Membrane</location>
        <topology evidence="1">Multi-pass membrane protein</topology>
    </subcellularLocation>
</comment>
<evidence type="ECO:0000256" key="1">
    <source>
        <dbReference type="ARBA" id="ARBA00004141"/>
    </source>
</evidence>
<dbReference type="Pfam" id="PF13564">
    <property type="entry name" value="DoxX_2"/>
    <property type="match status" value="1"/>
</dbReference>
<evidence type="ECO:0000256" key="5">
    <source>
        <dbReference type="SAM" id="Phobius"/>
    </source>
</evidence>
<evidence type="ECO:0000313" key="7">
    <source>
        <dbReference type="Proteomes" id="UP000824190"/>
    </source>
</evidence>
<proteinExistence type="predicted"/>
<reference evidence="6" key="2">
    <citation type="submission" date="2021-04" db="EMBL/GenBank/DDBJ databases">
        <authorList>
            <person name="Gilroy R."/>
        </authorList>
    </citation>
    <scope>NUCLEOTIDE SEQUENCE</scope>
    <source>
        <strain evidence="6">CHK32-1732</strain>
    </source>
</reference>
<feature type="transmembrane region" description="Helical" evidence="5">
    <location>
        <begin position="101"/>
        <end position="122"/>
    </location>
</feature>
<keyword evidence="2 5" id="KW-0812">Transmembrane</keyword>
<sequence>MTVILWTINIILAVSFVGSGLMKLGRAKDTLVDSGLEWADDYGENTVKLIGGVEFLGALGLILPRALDILPVLSVIAAACVTLVMVGAVTTHVRRGEFPGATGSPALALGVLAAVSTVLGAVTL</sequence>
<keyword evidence="3 5" id="KW-1133">Transmembrane helix</keyword>
<dbReference type="EMBL" id="DXGC01000105">
    <property type="protein sequence ID" value="HIW92444.1"/>
    <property type="molecule type" value="Genomic_DNA"/>
</dbReference>
<feature type="transmembrane region" description="Helical" evidence="5">
    <location>
        <begin position="69"/>
        <end position="89"/>
    </location>
</feature>
<keyword evidence="4 5" id="KW-0472">Membrane</keyword>
<dbReference type="GO" id="GO:0016020">
    <property type="term" value="C:membrane"/>
    <property type="evidence" value="ECO:0007669"/>
    <property type="project" value="UniProtKB-SubCell"/>
</dbReference>
<evidence type="ECO:0000256" key="4">
    <source>
        <dbReference type="ARBA" id="ARBA00023136"/>
    </source>
</evidence>
<protein>
    <submittedName>
        <fullName evidence="6">DoxX family protein</fullName>
    </submittedName>
</protein>
<evidence type="ECO:0000256" key="2">
    <source>
        <dbReference type="ARBA" id="ARBA00022692"/>
    </source>
</evidence>
<reference evidence="6" key="1">
    <citation type="journal article" date="2021" name="PeerJ">
        <title>Extensive microbial diversity within the chicken gut microbiome revealed by metagenomics and culture.</title>
        <authorList>
            <person name="Gilroy R."/>
            <person name="Ravi A."/>
            <person name="Getino M."/>
            <person name="Pursley I."/>
            <person name="Horton D.L."/>
            <person name="Alikhan N.F."/>
            <person name="Baker D."/>
            <person name="Gharbi K."/>
            <person name="Hall N."/>
            <person name="Watson M."/>
            <person name="Adriaenssens E.M."/>
            <person name="Foster-Nyarko E."/>
            <person name="Jarju S."/>
            <person name="Secka A."/>
            <person name="Antonio M."/>
            <person name="Oren A."/>
            <person name="Chaudhuri R.R."/>
            <person name="La Ragione R."/>
            <person name="Hildebrand F."/>
            <person name="Pallen M.J."/>
        </authorList>
    </citation>
    <scope>NUCLEOTIDE SEQUENCE</scope>
    <source>
        <strain evidence="6">CHK32-1732</strain>
    </source>
</reference>
<evidence type="ECO:0000256" key="3">
    <source>
        <dbReference type="ARBA" id="ARBA00022989"/>
    </source>
</evidence>
<dbReference type="AlphaFoldDB" id="A0A9D1ULK9"/>
<accession>A0A9D1ULK9</accession>
<dbReference type="Proteomes" id="UP000824190">
    <property type="component" value="Unassembled WGS sequence"/>
</dbReference>
<evidence type="ECO:0000313" key="6">
    <source>
        <dbReference type="EMBL" id="HIW92444.1"/>
    </source>
</evidence>
<feature type="transmembrane region" description="Helical" evidence="5">
    <location>
        <begin position="6"/>
        <end position="25"/>
    </location>
</feature>
<comment type="caution">
    <text evidence="6">The sequence shown here is derived from an EMBL/GenBank/DDBJ whole genome shotgun (WGS) entry which is preliminary data.</text>
</comment>
<dbReference type="InterPro" id="IPR032808">
    <property type="entry name" value="DoxX"/>
</dbReference>
<name>A0A9D1ULK9_9CORY</name>